<sequence length="717" mass="80802">MATLPTNKRTPKNSTEESPNGAFKTPTAQHVRSPITIDLTTFNIVKPGGSSDDTTSAPDMSSTKEVICKLRCREEEQLQKCIGVIKTMKAAIGRQKNVSMDVKNGLKELEEAVEMISDCRKRWKKAELQAGEHAQKASAPATKTQATSATGNKNVEKKEMHPSENVWMKDRAGRRKQAQEEKKAAAKSSDSKQQQKIAGCQRKDDGTDNKKPKKNKQRNRNAKPRLDALLVKPAQGKSYADVLRELRSNAKPEETGTEIKAVRKTRAGDMLLELGPSTKDTAGFSSALKKILGEKANISTLEPKETLEFRDLDCLTTTEEVRAAVRAKLGDMDGEEDMEPDDIQYMLPPISNLLQYNVGEDVNIEQGLCTPNNENVFLLSSIAFLQKQLVKKLANDSKSKQDDDMNRRYSDLLLVESGHKSKRQKCFIRPPNMEKFDEMLKSEASLPEKTLSNTQILPLPKKNKGAKLSITNLFKQKSNIDVDNSLHKKSISLFNIFRKNSNSTKNSESNISSCENSMIRIDPEKYIMIDEDEYTHRSMCSLSSISSLKENIHQSAMKDCAQLYNDDITKYHSNSYRQKELSDIEEEILKVIPTETNLQIKKSINEKLRVTKKLSQSSLTSLKNFSDVSFVRNEDDFLEDPQTGIKFKCVPQSTGRRIREQQSKLSVCIEDESESDIDILSQERNHPFHGPAKNSKVSPETIEVIMSELLFQLEERN</sequence>
<comment type="caution">
    <text evidence="1">The sequence shown here is derived from an EMBL/GenBank/DDBJ whole genome shotgun (WGS) entry which is preliminary data.</text>
</comment>
<accession>A0ACB9TDN2</accession>
<evidence type="ECO:0000313" key="2">
    <source>
        <dbReference type="Proteomes" id="UP001056778"/>
    </source>
</evidence>
<reference evidence="1" key="1">
    <citation type="submission" date="2022-04" db="EMBL/GenBank/DDBJ databases">
        <title>Chromosome-scale genome assembly of Holotrichia oblita Faldermann.</title>
        <authorList>
            <person name="Rongchong L."/>
        </authorList>
    </citation>
    <scope>NUCLEOTIDE SEQUENCE</scope>
    <source>
        <strain evidence="1">81SQS9</strain>
    </source>
</reference>
<keyword evidence="2" id="KW-1185">Reference proteome</keyword>
<proteinExistence type="predicted"/>
<name>A0ACB9TDN2_HOLOL</name>
<dbReference type="Proteomes" id="UP001056778">
    <property type="component" value="Chromosome 3"/>
</dbReference>
<dbReference type="EMBL" id="CM043017">
    <property type="protein sequence ID" value="KAI4464908.1"/>
    <property type="molecule type" value="Genomic_DNA"/>
</dbReference>
<organism evidence="1 2">
    <name type="scientific">Holotrichia oblita</name>
    <name type="common">Chafer beetle</name>
    <dbReference type="NCBI Taxonomy" id="644536"/>
    <lineage>
        <taxon>Eukaryota</taxon>
        <taxon>Metazoa</taxon>
        <taxon>Ecdysozoa</taxon>
        <taxon>Arthropoda</taxon>
        <taxon>Hexapoda</taxon>
        <taxon>Insecta</taxon>
        <taxon>Pterygota</taxon>
        <taxon>Neoptera</taxon>
        <taxon>Endopterygota</taxon>
        <taxon>Coleoptera</taxon>
        <taxon>Polyphaga</taxon>
        <taxon>Scarabaeiformia</taxon>
        <taxon>Scarabaeidae</taxon>
        <taxon>Melolonthinae</taxon>
        <taxon>Holotrichia</taxon>
    </lineage>
</organism>
<evidence type="ECO:0000313" key="1">
    <source>
        <dbReference type="EMBL" id="KAI4464908.1"/>
    </source>
</evidence>
<gene>
    <name evidence="1" type="ORF">MML48_3g00004396</name>
</gene>
<protein>
    <submittedName>
        <fullName evidence="1">Uncharacterized protein</fullName>
    </submittedName>
</protein>